<reference evidence="2" key="1">
    <citation type="submission" date="2018-01" db="EMBL/GenBank/DDBJ databases">
        <title>An insight into the sialome of Amazonian anophelines.</title>
        <authorList>
            <person name="Ribeiro J.M."/>
            <person name="Scarpassa V."/>
            <person name="Calvo E."/>
        </authorList>
    </citation>
    <scope>NUCLEOTIDE SEQUENCE</scope>
    <source>
        <tissue evidence="2">Salivary glands</tissue>
    </source>
</reference>
<feature type="chain" id="PRO_5014714429" evidence="1">
    <location>
        <begin position="20"/>
        <end position="73"/>
    </location>
</feature>
<protein>
    <submittedName>
        <fullName evidence="2">Putative secreted protein</fullName>
    </submittedName>
</protein>
<name>A0A2M4CD63_9DIPT</name>
<evidence type="ECO:0000256" key="1">
    <source>
        <dbReference type="SAM" id="SignalP"/>
    </source>
</evidence>
<sequence>MRGLWFFVTAASLVHMNSTRDVAVLVVWKTKLHKIIKCYPSLGTNEANERAQLFCMTIPRSFFYHMDLNRVIR</sequence>
<keyword evidence="1" id="KW-0732">Signal</keyword>
<dbReference type="AlphaFoldDB" id="A0A2M4CD63"/>
<accession>A0A2M4CD63</accession>
<organism evidence="2">
    <name type="scientific">Anopheles marajoara</name>
    <dbReference type="NCBI Taxonomy" id="58244"/>
    <lineage>
        <taxon>Eukaryota</taxon>
        <taxon>Metazoa</taxon>
        <taxon>Ecdysozoa</taxon>
        <taxon>Arthropoda</taxon>
        <taxon>Hexapoda</taxon>
        <taxon>Insecta</taxon>
        <taxon>Pterygota</taxon>
        <taxon>Neoptera</taxon>
        <taxon>Endopterygota</taxon>
        <taxon>Diptera</taxon>
        <taxon>Nematocera</taxon>
        <taxon>Culicoidea</taxon>
        <taxon>Culicidae</taxon>
        <taxon>Anophelinae</taxon>
        <taxon>Anopheles</taxon>
    </lineage>
</organism>
<feature type="signal peptide" evidence="1">
    <location>
        <begin position="1"/>
        <end position="19"/>
    </location>
</feature>
<evidence type="ECO:0000313" key="2">
    <source>
        <dbReference type="EMBL" id="MBW63286.1"/>
    </source>
</evidence>
<dbReference type="EMBL" id="GGFJ01014145">
    <property type="protein sequence ID" value="MBW63286.1"/>
    <property type="molecule type" value="Transcribed_RNA"/>
</dbReference>
<proteinExistence type="predicted"/>